<evidence type="ECO:0000256" key="1">
    <source>
        <dbReference type="ARBA" id="ARBA00023015"/>
    </source>
</evidence>
<feature type="compositionally biased region" description="Basic residues" evidence="5">
    <location>
        <begin position="1"/>
        <end position="13"/>
    </location>
</feature>
<keyword evidence="8" id="KW-1185">Reference proteome</keyword>
<dbReference type="InterPro" id="IPR041669">
    <property type="entry name" value="TetR_C_15"/>
</dbReference>
<accession>A0ABW8MFA6</accession>
<evidence type="ECO:0000256" key="2">
    <source>
        <dbReference type="ARBA" id="ARBA00023125"/>
    </source>
</evidence>
<gene>
    <name evidence="7" type="ORF">ABH943_002374</name>
</gene>
<dbReference type="SUPFAM" id="SSF46689">
    <property type="entry name" value="Homeodomain-like"/>
    <property type="match status" value="1"/>
</dbReference>
<dbReference type="PANTHER" id="PTHR30055:SF234">
    <property type="entry name" value="HTH-TYPE TRANSCRIPTIONAL REGULATOR BETI"/>
    <property type="match status" value="1"/>
</dbReference>
<dbReference type="Pfam" id="PF17918">
    <property type="entry name" value="TetR_C_15"/>
    <property type="match status" value="1"/>
</dbReference>
<organism evidence="7 8">
    <name type="scientific">Caballeronia udeis</name>
    <dbReference type="NCBI Taxonomy" id="1232866"/>
    <lineage>
        <taxon>Bacteria</taxon>
        <taxon>Pseudomonadati</taxon>
        <taxon>Pseudomonadota</taxon>
        <taxon>Betaproteobacteria</taxon>
        <taxon>Burkholderiales</taxon>
        <taxon>Burkholderiaceae</taxon>
        <taxon>Caballeronia</taxon>
    </lineage>
</organism>
<dbReference type="Pfam" id="PF00440">
    <property type="entry name" value="TetR_N"/>
    <property type="match status" value="1"/>
</dbReference>
<evidence type="ECO:0000313" key="7">
    <source>
        <dbReference type="EMBL" id="MFK4442358.1"/>
    </source>
</evidence>
<dbReference type="EMBL" id="JBIYDN010000006">
    <property type="protein sequence ID" value="MFK4442358.1"/>
    <property type="molecule type" value="Genomic_DNA"/>
</dbReference>
<evidence type="ECO:0000256" key="4">
    <source>
        <dbReference type="PROSITE-ProRule" id="PRU00335"/>
    </source>
</evidence>
<protein>
    <submittedName>
        <fullName evidence="7">AcrR family transcriptional regulator</fullName>
    </submittedName>
</protein>
<dbReference type="InterPro" id="IPR050109">
    <property type="entry name" value="HTH-type_TetR-like_transc_reg"/>
</dbReference>
<dbReference type="InterPro" id="IPR001647">
    <property type="entry name" value="HTH_TetR"/>
</dbReference>
<proteinExistence type="predicted"/>
<evidence type="ECO:0000256" key="3">
    <source>
        <dbReference type="ARBA" id="ARBA00023163"/>
    </source>
</evidence>
<dbReference type="PANTHER" id="PTHR30055">
    <property type="entry name" value="HTH-TYPE TRANSCRIPTIONAL REGULATOR RUTR"/>
    <property type="match status" value="1"/>
</dbReference>
<dbReference type="Gene3D" id="1.10.357.10">
    <property type="entry name" value="Tetracycline Repressor, domain 2"/>
    <property type="match status" value="1"/>
</dbReference>
<name>A0ABW8MFA6_9BURK</name>
<keyword evidence="2 4" id="KW-0238">DNA-binding</keyword>
<feature type="DNA-binding region" description="H-T-H motif" evidence="4">
    <location>
        <begin position="44"/>
        <end position="63"/>
    </location>
</feature>
<comment type="caution">
    <text evidence="7">The sequence shown here is derived from an EMBL/GenBank/DDBJ whole genome shotgun (WGS) entry which is preliminary data.</text>
</comment>
<dbReference type="Proteomes" id="UP001620514">
    <property type="component" value="Unassembled WGS sequence"/>
</dbReference>
<keyword evidence="3" id="KW-0804">Transcription</keyword>
<reference evidence="7 8" key="1">
    <citation type="submission" date="2024-11" db="EMBL/GenBank/DDBJ databases">
        <title>Using genomics to understand microbial adaptation to soil warming.</title>
        <authorList>
            <person name="Deangelis K.M. PhD."/>
        </authorList>
    </citation>
    <scope>NUCLEOTIDE SEQUENCE [LARGE SCALE GENOMIC DNA]</scope>
    <source>
        <strain evidence="7 8">GAS97</strain>
    </source>
</reference>
<evidence type="ECO:0000313" key="8">
    <source>
        <dbReference type="Proteomes" id="UP001620514"/>
    </source>
</evidence>
<feature type="domain" description="HTH tetR-type" evidence="6">
    <location>
        <begin position="21"/>
        <end position="81"/>
    </location>
</feature>
<dbReference type="PRINTS" id="PR00455">
    <property type="entry name" value="HTHTETR"/>
</dbReference>
<feature type="region of interest" description="Disordered" evidence="5">
    <location>
        <begin position="1"/>
        <end position="21"/>
    </location>
</feature>
<dbReference type="RefSeq" id="WP_404606580.1">
    <property type="nucleotide sequence ID" value="NZ_JBIYDN010000006.1"/>
</dbReference>
<dbReference type="PROSITE" id="PS50977">
    <property type="entry name" value="HTH_TETR_2"/>
    <property type="match status" value="1"/>
</dbReference>
<keyword evidence="1" id="KW-0805">Transcription regulation</keyword>
<evidence type="ECO:0000256" key="5">
    <source>
        <dbReference type="SAM" id="MobiDB-lite"/>
    </source>
</evidence>
<dbReference type="InterPro" id="IPR009057">
    <property type="entry name" value="Homeodomain-like_sf"/>
</dbReference>
<sequence length="217" mass="23556">MITKRRPSLKPRKVPQQSRAEHTVAAIREAAAGILETRGMEGLNTNLVAKRAGVSVGTLYQYFPNKDALIVALSLRQQAAFYAEAEGALDQPTGQTALKYLITVSVHQQLRRPALARALDFEEGRPAIAKELGTSKAAFQALTHRILARDDIPPQDNIEIATDDALAIVRAVVDAAGERGEVDRGALERRVGRALFGYLGISALDPAKSRARRKPSL</sequence>
<evidence type="ECO:0000259" key="6">
    <source>
        <dbReference type="PROSITE" id="PS50977"/>
    </source>
</evidence>